<dbReference type="InterPro" id="IPR039420">
    <property type="entry name" value="WalR-like"/>
</dbReference>
<gene>
    <name evidence="12" type="ORF">DCP75_19835</name>
</gene>
<keyword evidence="5" id="KW-0805">Transcription regulation</keyword>
<dbReference type="SUPFAM" id="SSF52172">
    <property type="entry name" value="CheY-like"/>
    <property type="match status" value="1"/>
</dbReference>
<evidence type="ECO:0000256" key="1">
    <source>
        <dbReference type="ARBA" id="ARBA00004496"/>
    </source>
</evidence>
<keyword evidence="4" id="KW-0902">Two-component regulatory system</keyword>
<dbReference type="InterPro" id="IPR036388">
    <property type="entry name" value="WH-like_DNA-bd_sf"/>
</dbReference>
<dbReference type="CDD" id="cd17623">
    <property type="entry name" value="REC_OmpR_CpxR"/>
    <property type="match status" value="1"/>
</dbReference>
<evidence type="ECO:0000256" key="7">
    <source>
        <dbReference type="ARBA" id="ARBA00023163"/>
    </source>
</evidence>
<proteinExistence type="predicted"/>
<dbReference type="GO" id="GO:0032993">
    <property type="term" value="C:protein-DNA complex"/>
    <property type="evidence" value="ECO:0007669"/>
    <property type="project" value="TreeGrafter"/>
</dbReference>
<feature type="DNA-binding region" description="OmpR/PhoB-type" evidence="9">
    <location>
        <begin position="124"/>
        <end position="228"/>
    </location>
</feature>
<dbReference type="PANTHER" id="PTHR48111:SF39">
    <property type="entry name" value="TRANSCRIPTIONAL REGULATORY PROTEIN CPXR"/>
    <property type="match status" value="1"/>
</dbReference>
<dbReference type="GO" id="GO:0000976">
    <property type="term" value="F:transcription cis-regulatory region binding"/>
    <property type="evidence" value="ECO:0007669"/>
    <property type="project" value="TreeGrafter"/>
</dbReference>
<keyword evidence="3 8" id="KW-0597">Phosphoprotein</keyword>
<feature type="domain" description="Response regulatory" evidence="10">
    <location>
        <begin position="4"/>
        <end position="118"/>
    </location>
</feature>
<name>A0A3C1KTR9_9GAMM</name>
<evidence type="ECO:0000256" key="4">
    <source>
        <dbReference type="ARBA" id="ARBA00023012"/>
    </source>
</evidence>
<dbReference type="Gene3D" id="6.10.250.690">
    <property type="match status" value="1"/>
</dbReference>
<protein>
    <submittedName>
        <fullName evidence="12">DNA-binding response regulator</fullName>
    </submittedName>
</protein>
<dbReference type="EMBL" id="DMND01000270">
    <property type="protein sequence ID" value="HAN29923.1"/>
    <property type="molecule type" value="Genomic_DNA"/>
</dbReference>
<dbReference type="Gene3D" id="1.10.10.10">
    <property type="entry name" value="Winged helix-like DNA-binding domain superfamily/Winged helix DNA-binding domain"/>
    <property type="match status" value="1"/>
</dbReference>
<dbReference type="GO" id="GO:0005829">
    <property type="term" value="C:cytosol"/>
    <property type="evidence" value="ECO:0007669"/>
    <property type="project" value="TreeGrafter"/>
</dbReference>
<organism evidence="12 13">
    <name type="scientific">Haliea salexigens</name>
    <dbReference type="NCBI Taxonomy" id="287487"/>
    <lineage>
        <taxon>Bacteria</taxon>
        <taxon>Pseudomonadati</taxon>
        <taxon>Pseudomonadota</taxon>
        <taxon>Gammaproteobacteria</taxon>
        <taxon>Cellvibrionales</taxon>
        <taxon>Halieaceae</taxon>
        <taxon>Haliea</taxon>
    </lineage>
</organism>
<dbReference type="InterPro" id="IPR016032">
    <property type="entry name" value="Sig_transdc_resp-reg_C-effctor"/>
</dbReference>
<evidence type="ECO:0000313" key="12">
    <source>
        <dbReference type="EMBL" id="HAN29923.1"/>
    </source>
</evidence>
<dbReference type="CDD" id="cd00383">
    <property type="entry name" value="trans_reg_C"/>
    <property type="match status" value="1"/>
</dbReference>
<keyword evidence="6 9" id="KW-0238">DNA-binding</keyword>
<evidence type="ECO:0000313" key="13">
    <source>
        <dbReference type="Proteomes" id="UP000259273"/>
    </source>
</evidence>
<dbReference type="Pfam" id="PF00486">
    <property type="entry name" value="Trans_reg_C"/>
    <property type="match status" value="1"/>
</dbReference>
<keyword evidence="7" id="KW-0804">Transcription</keyword>
<sequence>MDPRILLIDDDRELCQLLREFLSSDGFAVDSCHDGAEALQVAQSTTYEAIILDVMLPGMQGLELLRRLRSANVSTPVLMLTARGEDTDRIVGLELGADDYLAKPCNPRELAARLRAILRRAGNQGSSARGDTIVGLLAINAAERTATWNSLDLQLTSAEFNILRILLQHAGSVVSKDQLSQQALGRPLSAYDRSVDVHISKIRKKLLACGGAGSLITSVRGAGYQYLVQGNETQ</sequence>
<dbReference type="SUPFAM" id="SSF46894">
    <property type="entry name" value="C-terminal effector domain of the bipartite response regulators"/>
    <property type="match status" value="1"/>
</dbReference>
<dbReference type="Proteomes" id="UP000259273">
    <property type="component" value="Unassembled WGS sequence"/>
</dbReference>
<dbReference type="InterPro" id="IPR058124">
    <property type="entry name" value="CpxR-like_REC"/>
</dbReference>
<evidence type="ECO:0000256" key="8">
    <source>
        <dbReference type="PROSITE-ProRule" id="PRU00169"/>
    </source>
</evidence>
<dbReference type="GO" id="GO:0006355">
    <property type="term" value="P:regulation of DNA-templated transcription"/>
    <property type="evidence" value="ECO:0007669"/>
    <property type="project" value="InterPro"/>
</dbReference>
<dbReference type="InterPro" id="IPR011006">
    <property type="entry name" value="CheY-like_superfamily"/>
</dbReference>
<evidence type="ECO:0000259" key="11">
    <source>
        <dbReference type="PROSITE" id="PS51755"/>
    </source>
</evidence>
<feature type="domain" description="OmpR/PhoB-type" evidence="11">
    <location>
        <begin position="124"/>
        <end position="228"/>
    </location>
</feature>
<dbReference type="FunFam" id="3.40.50.2300:FF:000001">
    <property type="entry name" value="DNA-binding response regulator PhoB"/>
    <property type="match status" value="1"/>
</dbReference>
<dbReference type="STRING" id="1121937.GCA_000423125_01201"/>
<evidence type="ECO:0000259" key="10">
    <source>
        <dbReference type="PROSITE" id="PS50110"/>
    </source>
</evidence>
<evidence type="ECO:0000256" key="5">
    <source>
        <dbReference type="ARBA" id="ARBA00023015"/>
    </source>
</evidence>
<dbReference type="PROSITE" id="PS50110">
    <property type="entry name" value="RESPONSE_REGULATORY"/>
    <property type="match status" value="1"/>
</dbReference>
<accession>A0A3C1KTR9</accession>
<dbReference type="AlphaFoldDB" id="A0A3C1KTR9"/>
<dbReference type="SMART" id="SM00862">
    <property type="entry name" value="Trans_reg_C"/>
    <property type="match status" value="1"/>
</dbReference>
<dbReference type="Gene3D" id="3.40.50.2300">
    <property type="match status" value="1"/>
</dbReference>
<keyword evidence="2" id="KW-0963">Cytoplasm</keyword>
<dbReference type="GO" id="GO:0000156">
    <property type="term" value="F:phosphorelay response regulator activity"/>
    <property type="evidence" value="ECO:0007669"/>
    <property type="project" value="TreeGrafter"/>
</dbReference>
<dbReference type="InterPro" id="IPR001789">
    <property type="entry name" value="Sig_transdc_resp-reg_receiver"/>
</dbReference>
<comment type="subcellular location">
    <subcellularLocation>
        <location evidence="1">Cytoplasm</location>
    </subcellularLocation>
</comment>
<dbReference type="PROSITE" id="PS51755">
    <property type="entry name" value="OMPR_PHOB"/>
    <property type="match status" value="1"/>
</dbReference>
<evidence type="ECO:0000256" key="3">
    <source>
        <dbReference type="ARBA" id="ARBA00022553"/>
    </source>
</evidence>
<comment type="caution">
    <text evidence="12">The sequence shown here is derived from an EMBL/GenBank/DDBJ whole genome shotgun (WGS) entry which is preliminary data.</text>
</comment>
<reference evidence="12 13" key="1">
    <citation type="journal article" date="2018" name="Nat. Biotechnol.">
        <title>A standardized bacterial taxonomy based on genome phylogeny substantially revises the tree of life.</title>
        <authorList>
            <person name="Parks D.H."/>
            <person name="Chuvochina M."/>
            <person name="Waite D.W."/>
            <person name="Rinke C."/>
            <person name="Skarshewski A."/>
            <person name="Chaumeil P.A."/>
            <person name="Hugenholtz P."/>
        </authorList>
    </citation>
    <scope>NUCLEOTIDE SEQUENCE [LARGE SCALE GENOMIC DNA]</scope>
    <source>
        <strain evidence="12">UBA9158</strain>
    </source>
</reference>
<dbReference type="SMART" id="SM00448">
    <property type="entry name" value="REC"/>
    <property type="match status" value="1"/>
</dbReference>
<evidence type="ECO:0000256" key="2">
    <source>
        <dbReference type="ARBA" id="ARBA00022490"/>
    </source>
</evidence>
<dbReference type="PANTHER" id="PTHR48111">
    <property type="entry name" value="REGULATOR OF RPOS"/>
    <property type="match status" value="1"/>
</dbReference>
<evidence type="ECO:0000256" key="9">
    <source>
        <dbReference type="PROSITE-ProRule" id="PRU01091"/>
    </source>
</evidence>
<feature type="modified residue" description="4-aspartylphosphate" evidence="8">
    <location>
        <position position="53"/>
    </location>
</feature>
<dbReference type="InterPro" id="IPR001867">
    <property type="entry name" value="OmpR/PhoB-type_DNA-bd"/>
</dbReference>
<dbReference type="Pfam" id="PF00072">
    <property type="entry name" value="Response_reg"/>
    <property type="match status" value="1"/>
</dbReference>
<evidence type="ECO:0000256" key="6">
    <source>
        <dbReference type="ARBA" id="ARBA00023125"/>
    </source>
</evidence>